<reference evidence="1" key="1">
    <citation type="submission" date="2021-01" db="EMBL/GenBank/DDBJ databases">
        <authorList>
            <consortium name="Genoscope - CEA"/>
            <person name="William W."/>
        </authorList>
    </citation>
    <scope>NUCLEOTIDE SEQUENCE</scope>
</reference>
<evidence type="ECO:0000313" key="1">
    <source>
        <dbReference type="EMBL" id="CAF2047432.1"/>
    </source>
</evidence>
<accession>A0A816PE69</accession>
<proteinExistence type="predicted"/>
<sequence>MWSVGCIFGYWDGEEAALFPVDLSFSSCFIFSGSFVSP</sequence>
<organism evidence="1">
    <name type="scientific">Brassica napus</name>
    <name type="common">Rape</name>
    <dbReference type="NCBI Taxonomy" id="3708"/>
    <lineage>
        <taxon>Eukaryota</taxon>
        <taxon>Viridiplantae</taxon>
        <taxon>Streptophyta</taxon>
        <taxon>Embryophyta</taxon>
        <taxon>Tracheophyta</taxon>
        <taxon>Spermatophyta</taxon>
        <taxon>Magnoliopsida</taxon>
        <taxon>eudicotyledons</taxon>
        <taxon>Gunneridae</taxon>
        <taxon>Pentapetalae</taxon>
        <taxon>rosids</taxon>
        <taxon>malvids</taxon>
        <taxon>Brassicales</taxon>
        <taxon>Brassicaceae</taxon>
        <taxon>Brassiceae</taxon>
        <taxon>Brassica</taxon>
    </lineage>
</organism>
<dbReference type="AlphaFoldDB" id="A0A816PE69"/>
<protein>
    <submittedName>
        <fullName evidence="1">(rape) hypothetical protein</fullName>
    </submittedName>
</protein>
<dbReference type="EMBL" id="HG994363">
    <property type="protein sequence ID" value="CAF2047432.1"/>
    <property type="molecule type" value="Genomic_DNA"/>
</dbReference>
<dbReference type="Proteomes" id="UP001295469">
    <property type="component" value="Chromosome A09"/>
</dbReference>
<gene>
    <name evidence="1" type="ORF">DARMORV10_A09P47180.1</name>
</gene>
<name>A0A816PE69_BRANA</name>